<dbReference type="SMART" id="SM00166">
    <property type="entry name" value="UBX"/>
    <property type="match status" value="1"/>
</dbReference>
<dbReference type="EMBL" id="OOIL02000203">
    <property type="protein sequence ID" value="VFQ61726.1"/>
    <property type="molecule type" value="Genomic_DNA"/>
</dbReference>
<dbReference type="Proteomes" id="UP000595140">
    <property type="component" value="Unassembled WGS sequence"/>
</dbReference>
<dbReference type="Gene3D" id="3.10.20.90">
    <property type="entry name" value="Phosphatidylinositol 3-kinase Catalytic Subunit, Chain A, domain 1"/>
    <property type="match status" value="1"/>
</dbReference>
<dbReference type="GO" id="GO:0051117">
    <property type="term" value="F:ATPase binding"/>
    <property type="evidence" value="ECO:0007669"/>
    <property type="project" value="UniProtKB-ARBA"/>
</dbReference>
<evidence type="ECO:0000256" key="2">
    <source>
        <dbReference type="SAM" id="MobiDB-lite"/>
    </source>
</evidence>
<dbReference type="OrthoDB" id="25887at2759"/>
<dbReference type="InterPro" id="IPR012989">
    <property type="entry name" value="SEP_domain"/>
</dbReference>
<dbReference type="InterPro" id="IPR029071">
    <property type="entry name" value="Ubiquitin-like_domsf"/>
</dbReference>
<feature type="compositionally biased region" description="Polar residues" evidence="2">
    <location>
        <begin position="98"/>
        <end position="111"/>
    </location>
</feature>
<dbReference type="Gene3D" id="1.10.8.10">
    <property type="entry name" value="DNA helicase RuvA subunit, C-terminal domain"/>
    <property type="match status" value="1"/>
</dbReference>
<organism evidence="5 6">
    <name type="scientific">Cuscuta campestris</name>
    <dbReference type="NCBI Taxonomy" id="132261"/>
    <lineage>
        <taxon>Eukaryota</taxon>
        <taxon>Viridiplantae</taxon>
        <taxon>Streptophyta</taxon>
        <taxon>Embryophyta</taxon>
        <taxon>Tracheophyta</taxon>
        <taxon>Spermatophyta</taxon>
        <taxon>Magnoliopsida</taxon>
        <taxon>eudicotyledons</taxon>
        <taxon>Gunneridae</taxon>
        <taxon>Pentapetalae</taxon>
        <taxon>asterids</taxon>
        <taxon>lamiids</taxon>
        <taxon>Solanales</taxon>
        <taxon>Convolvulaceae</taxon>
        <taxon>Cuscuteae</taxon>
        <taxon>Cuscuta</taxon>
        <taxon>Cuscuta subgen. Grammica</taxon>
        <taxon>Cuscuta sect. Cleistogrammica</taxon>
    </lineage>
</organism>
<dbReference type="GO" id="GO:0005634">
    <property type="term" value="C:nucleus"/>
    <property type="evidence" value="ECO:0007669"/>
    <property type="project" value="TreeGrafter"/>
</dbReference>
<feature type="domain" description="SEP" evidence="4">
    <location>
        <begin position="216"/>
        <end position="280"/>
    </location>
</feature>
<dbReference type="GO" id="GO:0005829">
    <property type="term" value="C:cytosol"/>
    <property type="evidence" value="ECO:0007669"/>
    <property type="project" value="TreeGrafter"/>
</dbReference>
<dbReference type="PROSITE" id="PS51399">
    <property type="entry name" value="SEP"/>
    <property type="match status" value="1"/>
</dbReference>
<dbReference type="InterPro" id="IPR001012">
    <property type="entry name" value="UBX_dom"/>
</dbReference>
<dbReference type="SUPFAM" id="SSF54236">
    <property type="entry name" value="Ubiquitin-like"/>
    <property type="match status" value="1"/>
</dbReference>
<dbReference type="GO" id="GO:0043130">
    <property type="term" value="F:ubiquitin binding"/>
    <property type="evidence" value="ECO:0007669"/>
    <property type="project" value="TreeGrafter"/>
</dbReference>
<dbReference type="CDD" id="cd01770">
    <property type="entry name" value="UBX_UBXN2"/>
    <property type="match status" value="1"/>
</dbReference>
<dbReference type="FunFam" id="3.10.20.90:FF:000179">
    <property type="entry name" value="Plant UBX domain-containing protein 4"/>
    <property type="match status" value="1"/>
</dbReference>
<dbReference type="GO" id="GO:0031468">
    <property type="term" value="P:nuclear membrane reassembly"/>
    <property type="evidence" value="ECO:0007669"/>
    <property type="project" value="TreeGrafter"/>
</dbReference>
<dbReference type="InterPro" id="IPR036241">
    <property type="entry name" value="NSFL1C_SEP_dom_sf"/>
</dbReference>
<dbReference type="SUPFAM" id="SSF102848">
    <property type="entry name" value="NSFL1 (p97 ATPase) cofactor p47, SEP domain"/>
    <property type="match status" value="1"/>
</dbReference>
<dbReference type="GO" id="GO:0043161">
    <property type="term" value="P:proteasome-mediated ubiquitin-dependent protein catabolic process"/>
    <property type="evidence" value="ECO:0007669"/>
    <property type="project" value="TreeGrafter"/>
</dbReference>
<dbReference type="InterPro" id="IPR009060">
    <property type="entry name" value="UBA-like_sf"/>
</dbReference>
<dbReference type="SUPFAM" id="SSF46934">
    <property type="entry name" value="UBA-like"/>
    <property type="match status" value="1"/>
</dbReference>
<gene>
    <name evidence="5" type="ORF">CCAM_LOCUS3502</name>
</gene>
<dbReference type="Pfam" id="PF00789">
    <property type="entry name" value="UBX"/>
    <property type="match status" value="1"/>
</dbReference>
<keyword evidence="1" id="KW-0833">Ubl conjugation pathway</keyword>
<dbReference type="GO" id="GO:0000045">
    <property type="term" value="P:autophagosome assembly"/>
    <property type="evidence" value="ECO:0007669"/>
    <property type="project" value="TreeGrafter"/>
</dbReference>
<dbReference type="Pfam" id="PF08059">
    <property type="entry name" value="SEP"/>
    <property type="match status" value="1"/>
</dbReference>
<evidence type="ECO:0000256" key="1">
    <source>
        <dbReference type="ARBA" id="ARBA00022786"/>
    </source>
</evidence>
<evidence type="ECO:0000313" key="6">
    <source>
        <dbReference type="Proteomes" id="UP000595140"/>
    </source>
</evidence>
<sequence length="408" mass="44362">MENKINVNPETETLINTFCEITSSTNPHEALFYLESHNFDMETAVTTSIETNPSDPVSAAGDPQSPTESDDPSSNPSRSRTPSPDRSSQQPHPSSSPYNLRSSKPKNASQAGGSGTGRRSGRIHTFSDLNRQGAQGSGSDSDNPQEYYTGGEKSGMLVQDPSKMNDVDALFRQARQTQPVGGPVENIPPPSSRSFVGTARRLTGETVASAPQPPEVVNHTITFWRNGFTVDDGPLRRLDDPENRPFLESVGNSECPLELQPPDRKTAVHVSLIRKEENCPAQEKRKTPFHGVGRTLASSSVNEDKKVESSDRAPSFPTAPAPSIGLSVDQTRPSTSIQLRLADGTRMVSRFNTHHTVRDIRGFIDASRPGAPRTYQLQTVGFPPKQLANLEQTIEQAGLANSVIVQRV</sequence>
<dbReference type="PROSITE" id="PS50033">
    <property type="entry name" value="UBX"/>
    <property type="match status" value="1"/>
</dbReference>
<feature type="compositionally biased region" description="Polar residues" evidence="2">
    <location>
        <begin position="127"/>
        <end position="146"/>
    </location>
</feature>
<dbReference type="PANTHER" id="PTHR23333:SF20">
    <property type="entry name" value="NSFL1 COFACTOR P47"/>
    <property type="match status" value="1"/>
</dbReference>
<feature type="region of interest" description="Disordered" evidence="2">
    <location>
        <begin position="49"/>
        <end position="160"/>
    </location>
</feature>
<dbReference type="FunFam" id="3.30.420.210:FF:000005">
    <property type="entry name" value="Plant UBX domain-containing protein 4"/>
    <property type="match status" value="1"/>
</dbReference>
<feature type="region of interest" description="Disordered" evidence="2">
    <location>
        <begin position="279"/>
        <end position="329"/>
    </location>
</feature>
<feature type="compositionally biased region" description="Low complexity" evidence="2">
    <location>
        <begin position="72"/>
        <end position="97"/>
    </location>
</feature>
<evidence type="ECO:0000259" key="4">
    <source>
        <dbReference type="PROSITE" id="PS51399"/>
    </source>
</evidence>
<feature type="domain" description="UBX" evidence="3">
    <location>
        <begin position="330"/>
        <end position="407"/>
    </location>
</feature>
<proteinExistence type="predicted"/>
<dbReference type="SMART" id="SM00553">
    <property type="entry name" value="SEP"/>
    <property type="match status" value="1"/>
</dbReference>
<accession>A0A484KIE6</accession>
<dbReference type="GO" id="GO:0007030">
    <property type="term" value="P:Golgi organization"/>
    <property type="evidence" value="ECO:0007669"/>
    <property type="project" value="TreeGrafter"/>
</dbReference>
<dbReference type="GO" id="GO:0061025">
    <property type="term" value="P:membrane fusion"/>
    <property type="evidence" value="ECO:0007669"/>
    <property type="project" value="TreeGrafter"/>
</dbReference>
<feature type="compositionally biased region" description="Basic and acidic residues" evidence="2">
    <location>
        <begin position="302"/>
        <end position="311"/>
    </location>
</feature>
<dbReference type="AlphaFoldDB" id="A0A484KIE6"/>
<name>A0A484KIE6_9ASTE</name>
<reference evidence="5 6" key="1">
    <citation type="submission" date="2018-04" db="EMBL/GenBank/DDBJ databases">
        <authorList>
            <person name="Vogel A."/>
        </authorList>
    </citation>
    <scope>NUCLEOTIDE SEQUENCE [LARGE SCALE GENOMIC DNA]</scope>
</reference>
<dbReference type="Pfam" id="PF14555">
    <property type="entry name" value="UBA_4"/>
    <property type="match status" value="1"/>
</dbReference>
<evidence type="ECO:0000259" key="3">
    <source>
        <dbReference type="PROSITE" id="PS50033"/>
    </source>
</evidence>
<dbReference type="PANTHER" id="PTHR23333">
    <property type="entry name" value="UBX DOMAIN CONTAINING PROTEIN"/>
    <property type="match status" value="1"/>
</dbReference>
<dbReference type="Gene3D" id="3.30.420.210">
    <property type="entry name" value="SEP domain"/>
    <property type="match status" value="1"/>
</dbReference>
<evidence type="ECO:0008006" key="7">
    <source>
        <dbReference type="Google" id="ProtNLM"/>
    </source>
</evidence>
<protein>
    <recommendedName>
        <fullName evidence="7">UBX domain-containing protein</fullName>
    </recommendedName>
</protein>
<evidence type="ECO:0000313" key="5">
    <source>
        <dbReference type="EMBL" id="VFQ61726.1"/>
    </source>
</evidence>
<keyword evidence="6" id="KW-1185">Reference proteome</keyword>